<reference evidence="3" key="1">
    <citation type="journal article" date="2019" name="Int. J. Syst. Evol. Microbiol.">
        <title>The Global Catalogue of Microorganisms (GCM) 10K type strain sequencing project: providing services to taxonomists for standard genome sequencing and annotation.</title>
        <authorList>
            <consortium name="The Broad Institute Genomics Platform"/>
            <consortium name="The Broad Institute Genome Sequencing Center for Infectious Disease"/>
            <person name="Wu L."/>
            <person name="Ma J."/>
        </authorList>
    </citation>
    <scope>NUCLEOTIDE SEQUENCE [LARGE SCALE GENOMIC DNA]</scope>
    <source>
        <strain evidence="3">JCM 1490</strain>
    </source>
</reference>
<dbReference type="Proteomes" id="UP001596455">
    <property type="component" value="Unassembled WGS sequence"/>
</dbReference>
<evidence type="ECO:0000313" key="3">
    <source>
        <dbReference type="Proteomes" id="UP001596455"/>
    </source>
</evidence>
<keyword evidence="3" id="KW-1185">Reference proteome</keyword>
<accession>A0ABW2Q689</accession>
<sequence length="266" mass="28533">MAVFDRESLGQTDLVDLSAVGAEHGIPNVADPKLFQFSGGVWVTFNTGWSGGRNDIYIMQLRPHLGRPMRCVYDGRRDVEKNWGFFEGAGGQLCAIYELEPLTVLQFDPPEPDKSSVTATVTSSTPNGSATAMTIGTQPVALQGGLALVAHQRVGHRAFRGYFGRPVYIAPNSEDGSRAVTVGPQLLSHNLRTMLGSRPRRNRHLWFATYFSGLDVHDGVATLSYGVNDAAAKVRQVPATTLWGHGVVPDPGRPAAGPGAGRRGPA</sequence>
<feature type="region of interest" description="Disordered" evidence="1">
    <location>
        <begin position="245"/>
        <end position="266"/>
    </location>
</feature>
<comment type="caution">
    <text evidence="2">The sequence shown here is derived from an EMBL/GenBank/DDBJ whole genome shotgun (WGS) entry which is preliminary data.</text>
</comment>
<evidence type="ECO:0000313" key="2">
    <source>
        <dbReference type="EMBL" id="MFC7404656.1"/>
    </source>
</evidence>
<protein>
    <submittedName>
        <fullName evidence="2">Uncharacterized protein</fullName>
    </submittedName>
</protein>
<dbReference type="EMBL" id="JBHTCQ010000001">
    <property type="protein sequence ID" value="MFC7404656.1"/>
    <property type="molecule type" value="Genomic_DNA"/>
</dbReference>
<name>A0ABW2Q689_9MICO</name>
<proteinExistence type="predicted"/>
<dbReference type="RefSeq" id="WP_382392259.1">
    <property type="nucleotide sequence ID" value="NZ_JBHTCQ010000001.1"/>
</dbReference>
<evidence type="ECO:0000256" key="1">
    <source>
        <dbReference type="SAM" id="MobiDB-lite"/>
    </source>
</evidence>
<organism evidence="2 3">
    <name type="scientific">Georgenia alba</name>
    <dbReference type="NCBI Taxonomy" id="2233858"/>
    <lineage>
        <taxon>Bacteria</taxon>
        <taxon>Bacillati</taxon>
        <taxon>Actinomycetota</taxon>
        <taxon>Actinomycetes</taxon>
        <taxon>Micrococcales</taxon>
        <taxon>Bogoriellaceae</taxon>
        <taxon>Georgenia</taxon>
    </lineage>
</organism>
<gene>
    <name evidence="2" type="ORF">ACFQQL_06005</name>
</gene>